<dbReference type="GO" id="GO:0015740">
    <property type="term" value="P:C4-dicarboxylate transport"/>
    <property type="evidence" value="ECO:0007669"/>
    <property type="project" value="TreeGrafter"/>
</dbReference>
<protein>
    <recommendedName>
        <fullName evidence="9">TRAP transporter small permease protein</fullName>
    </recommendedName>
</protein>
<keyword evidence="4 9" id="KW-0997">Cell inner membrane</keyword>
<evidence type="ECO:0000256" key="9">
    <source>
        <dbReference type="RuleBase" id="RU369079"/>
    </source>
</evidence>
<keyword evidence="3" id="KW-1003">Cell membrane</keyword>
<keyword evidence="7 9" id="KW-0472">Membrane</keyword>
<feature type="transmembrane region" description="Helical" evidence="9">
    <location>
        <begin position="21"/>
        <end position="41"/>
    </location>
</feature>
<dbReference type="PANTHER" id="PTHR35011">
    <property type="entry name" value="2,3-DIKETO-L-GULONATE TRAP TRANSPORTER SMALL PERMEASE PROTEIN YIAM"/>
    <property type="match status" value="1"/>
</dbReference>
<evidence type="ECO:0000259" key="10">
    <source>
        <dbReference type="Pfam" id="PF04290"/>
    </source>
</evidence>
<evidence type="ECO:0000256" key="8">
    <source>
        <dbReference type="ARBA" id="ARBA00038436"/>
    </source>
</evidence>
<comment type="caution">
    <text evidence="11">The sequence shown here is derived from an EMBL/GenBank/DDBJ whole genome shotgun (WGS) entry which is preliminary data.</text>
</comment>
<feature type="transmembrane region" description="Helical" evidence="9">
    <location>
        <begin position="56"/>
        <end position="78"/>
    </location>
</feature>
<feature type="transmembrane region" description="Helical" evidence="9">
    <location>
        <begin position="131"/>
        <end position="149"/>
    </location>
</feature>
<proteinExistence type="inferred from homology"/>
<comment type="similarity">
    <text evidence="8 9">Belongs to the TRAP transporter small permease family.</text>
</comment>
<comment type="subcellular location">
    <subcellularLocation>
        <location evidence="1 9">Cell inner membrane</location>
        <topology evidence="1 9">Multi-pass membrane protein</topology>
    </subcellularLocation>
</comment>
<evidence type="ECO:0000313" key="12">
    <source>
        <dbReference type="Proteomes" id="UP000244224"/>
    </source>
</evidence>
<dbReference type="GO" id="GO:0022857">
    <property type="term" value="F:transmembrane transporter activity"/>
    <property type="evidence" value="ECO:0007669"/>
    <property type="project" value="UniProtKB-UniRule"/>
</dbReference>
<evidence type="ECO:0000256" key="7">
    <source>
        <dbReference type="ARBA" id="ARBA00023136"/>
    </source>
</evidence>
<dbReference type="InterPro" id="IPR007387">
    <property type="entry name" value="TRAP_DctQ"/>
</dbReference>
<dbReference type="Proteomes" id="UP000244224">
    <property type="component" value="Unassembled WGS sequence"/>
</dbReference>
<comment type="subunit">
    <text evidence="9">The complex comprises the extracytoplasmic solute receptor protein and the two transmembrane proteins.</text>
</comment>
<dbReference type="RefSeq" id="WP_108129299.1">
    <property type="nucleotide sequence ID" value="NZ_QBKP01000008.1"/>
</dbReference>
<dbReference type="OrthoDB" id="4964541at2"/>
<organism evidence="11 12">
    <name type="scientific">Gemmobacter caeni</name>
    <dbReference type="NCBI Taxonomy" id="589035"/>
    <lineage>
        <taxon>Bacteria</taxon>
        <taxon>Pseudomonadati</taxon>
        <taxon>Pseudomonadota</taxon>
        <taxon>Alphaproteobacteria</taxon>
        <taxon>Rhodobacterales</taxon>
        <taxon>Paracoccaceae</taxon>
        <taxon>Gemmobacter</taxon>
    </lineage>
</organism>
<keyword evidence="12" id="KW-1185">Reference proteome</keyword>
<gene>
    <name evidence="11" type="ORF">C8N34_108129</name>
</gene>
<sequence length="166" mass="17932">MLKALTSAGEAAVRLTHNAAALLLAIATLLVFVQVVTRFVLGDAAVWSELVARGAIIWSTFLVAGAAFRAGTMIPIDFIRSLLPAPIQLWVVRLVTLLTLIFLGVLVWYGILMAGRAQSQRVAMLDVSMAVFYAAIPFGALCAIPGVLLRHRDAERGSLHDEEIHE</sequence>
<evidence type="ECO:0000256" key="4">
    <source>
        <dbReference type="ARBA" id="ARBA00022519"/>
    </source>
</evidence>
<evidence type="ECO:0000256" key="3">
    <source>
        <dbReference type="ARBA" id="ARBA00022475"/>
    </source>
</evidence>
<accession>A0A2T6AYY9</accession>
<dbReference type="GO" id="GO:0005886">
    <property type="term" value="C:plasma membrane"/>
    <property type="evidence" value="ECO:0007669"/>
    <property type="project" value="UniProtKB-SubCell"/>
</dbReference>
<keyword evidence="6 9" id="KW-1133">Transmembrane helix</keyword>
<feature type="domain" description="Tripartite ATP-independent periplasmic transporters DctQ component" evidence="10">
    <location>
        <begin position="28"/>
        <end position="142"/>
    </location>
</feature>
<dbReference type="AlphaFoldDB" id="A0A2T6AYY9"/>
<dbReference type="InterPro" id="IPR055348">
    <property type="entry name" value="DctQ"/>
</dbReference>
<comment type="function">
    <text evidence="9">Part of the tripartite ATP-independent periplasmic (TRAP) transport system.</text>
</comment>
<evidence type="ECO:0000313" key="11">
    <source>
        <dbReference type="EMBL" id="PTX49021.1"/>
    </source>
</evidence>
<dbReference type="PANTHER" id="PTHR35011:SF2">
    <property type="entry name" value="2,3-DIKETO-L-GULONATE TRAP TRANSPORTER SMALL PERMEASE PROTEIN YIAM"/>
    <property type="match status" value="1"/>
</dbReference>
<evidence type="ECO:0000256" key="1">
    <source>
        <dbReference type="ARBA" id="ARBA00004429"/>
    </source>
</evidence>
<keyword evidence="5 9" id="KW-0812">Transmembrane</keyword>
<name>A0A2T6AYY9_9RHOB</name>
<evidence type="ECO:0000256" key="6">
    <source>
        <dbReference type="ARBA" id="ARBA00022989"/>
    </source>
</evidence>
<evidence type="ECO:0000256" key="5">
    <source>
        <dbReference type="ARBA" id="ARBA00022692"/>
    </source>
</evidence>
<reference evidence="11 12" key="1">
    <citation type="submission" date="2018-04" db="EMBL/GenBank/DDBJ databases">
        <title>Genomic Encyclopedia of Archaeal and Bacterial Type Strains, Phase II (KMG-II): from individual species to whole genera.</title>
        <authorList>
            <person name="Goeker M."/>
        </authorList>
    </citation>
    <scope>NUCLEOTIDE SEQUENCE [LARGE SCALE GENOMIC DNA]</scope>
    <source>
        <strain evidence="11 12">DSM 21823</strain>
    </source>
</reference>
<feature type="transmembrane region" description="Helical" evidence="9">
    <location>
        <begin position="90"/>
        <end position="111"/>
    </location>
</feature>
<dbReference type="EMBL" id="QBKP01000008">
    <property type="protein sequence ID" value="PTX49021.1"/>
    <property type="molecule type" value="Genomic_DNA"/>
</dbReference>
<dbReference type="Pfam" id="PF04290">
    <property type="entry name" value="DctQ"/>
    <property type="match status" value="1"/>
</dbReference>
<keyword evidence="2 9" id="KW-0813">Transport</keyword>
<evidence type="ECO:0000256" key="2">
    <source>
        <dbReference type="ARBA" id="ARBA00022448"/>
    </source>
</evidence>